<dbReference type="OrthoDB" id="5558646at2759"/>
<proteinExistence type="inferred from homology"/>
<evidence type="ECO:0000256" key="8">
    <source>
        <dbReference type="ARBA" id="ARBA00023326"/>
    </source>
</evidence>
<comment type="domain">
    <text evidence="11">Has a modular structure: an endo-beta-1,4-glucanase catalytic module at the N-terminus, a linker rich in serines and threonines, and a C-terminal carbohydrate-binding module (CBM).</text>
</comment>
<evidence type="ECO:0000313" key="15">
    <source>
        <dbReference type="Proteomes" id="UP000799640"/>
    </source>
</evidence>
<keyword evidence="6 11" id="KW-1015">Disulfide bond</keyword>
<feature type="signal peptide" evidence="12">
    <location>
        <begin position="1"/>
        <end position="22"/>
    </location>
</feature>
<evidence type="ECO:0000256" key="5">
    <source>
        <dbReference type="ARBA" id="ARBA00023008"/>
    </source>
</evidence>
<gene>
    <name evidence="14" type="ORF">EJ06DRAFT_560272</name>
</gene>
<dbReference type="GO" id="GO:0008810">
    <property type="term" value="F:cellulase activity"/>
    <property type="evidence" value="ECO:0007669"/>
    <property type="project" value="UniProtKB-UniRule"/>
</dbReference>
<dbReference type="EMBL" id="ML996709">
    <property type="protein sequence ID" value="KAF2396035.1"/>
    <property type="molecule type" value="Genomic_DNA"/>
</dbReference>
<evidence type="ECO:0000256" key="11">
    <source>
        <dbReference type="RuleBase" id="RU368122"/>
    </source>
</evidence>
<protein>
    <recommendedName>
        <fullName evidence="11">AA9 family lytic polysaccharide monooxygenase</fullName>
        <ecNumber evidence="11">1.14.99.56</ecNumber>
    </recommendedName>
    <alternativeName>
        <fullName evidence="11">Endo-beta-1,4-glucanase</fullName>
    </alternativeName>
    <alternativeName>
        <fullName evidence="11">Glycosyl hydrolase 61 family protein</fullName>
    </alternativeName>
</protein>
<keyword evidence="8 11" id="KW-0624">Polysaccharide degradation</keyword>
<evidence type="ECO:0000256" key="7">
    <source>
        <dbReference type="ARBA" id="ARBA00023277"/>
    </source>
</evidence>
<dbReference type="Proteomes" id="UP000799640">
    <property type="component" value="Unassembled WGS sequence"/>
</dbReference>
<evidence type="ECO:0000259" key="13">
    <source>
        <dbReference type="Pfam" id="PF03443"/>
    </source>
</evidence>
<dbReference type="PANTHER" id="PTHR33353">
    <property type="entry name" value="PUTATIVE (AFU_ORTHOLOGUE AFUA_1G12560)-RELATED"/>
    <property type="match status" value="1"/>
</dbReference>
<evidence type="ECO:0000313" key="14">
    <source>
        <dbReference type="EMBL" id="KAF2396035.1"/>
    </source>
</evidence>
<evidence type="ECO:0000256" key="4">
    <source>
        <dbReference type="ARBA" id="ARBA00023001"/>
    </source>
</evidence>
<comment type="subcellular location">
    <subcellularLocation>
        <location evidence="2 11">Secreted</location>
    </subcellularLocation>
</comment>
<evidence type="ECO:0000256" key="2">
    <source>
        <dbReference type="ARBA" id="ARBA00004613"/>
    </source>
</evidence>
<comment type="catalytic activity">
    <reaction evidence="10 11">
        <text>[(1-&gt;4)-beta-D-glucosyl]n+m + reduced acceptor + O2 = 4-dehydro-beta-D-glucosyl-[(1-&gt;4)-beta-D-glucosyl]n-1 + [(1-&gt;4)-beta-D-glucosyl]m + acceptor + H2O.</text>
        <dbReference type="EC" id="1.14.99.56"/>
    </reaction>
</comment>
<name>A0A6G1HJT7_9PEZI</name>
<accession>A0A6G1HJT7</accession>
<comment type="function">
    <text evidence="11">Lytic polysaccharide monooxygenase (LMPO) that depolymerizes crystalline and amorphous polysaccharides via the oxidation of scissile alpha- or beta-(1-4)-glycosidic bonds, yielding C1 and/or C4 oxidation products. Catalysis by LPMOs requires the reduction of the active-site copper from Cu(II) to Cu(I) by a reducing agent and H(2)O(2) or O(2) as a cosubstrate.</text>
</comment>
<keyword evidence="4 11" id="KW-0136">Cellulose degradation</keyword>
<evidence type="ECO:0000256" key="1">
    <source>
        <dbReference type="ARBA" id="ARBA00001973"/>
    </source>
</evidence>
<feature type="domain" description="Auxiliary Activity family 9 catalytic" evidence="13">
    <location>
        <begin position="21"/>
        <end position="219"/>
    </location>
</feature>
<evidence type="ECO:0000256" key="3">
    <source>
        <dbReference type="ARBA" id="ARBA00022525"/>
    </source>
</evidence>
<feature type="chain" id="PRO_5026011672" description="AA9 family lytic polysaccharide monooxygenase" evidence="12">
    <location>
        <begin position="23"/>
        <end position="232"/>
    </location>
</feature>
<dbReference type="CDD" id="cd21175">
    <property type="entry name" value="LPMO_AA9"/>
    <property type="match status" value="1"/>
</dbReference>
<reference evidence="14" key="1">
    <citation type="journal article" date="2020" name="Stud. Mycol.">
        <title>101 Dothideomycetes genomes: a test case for predicting lifestyles and emergence of pathogens.</title>
        <authorList>
            <person name="Haridas S."/>
            <person name="Albert R."/>
            <person name="Binder M."/>
            <person name="Bloem J."/>
            <person name="Labutti K."/>
            <person name="Salamov A."/>
            <person name="Andreopoulos B."/>
            <person name="Baker S."/>
            <person name="Barry K."/>
            <person name="Bills G."/>
            <person name="Bluhm B."/>
            <person name="Cannon C."/>
            <person name="Castanera R."/>
            <person name="Culley D."/>
            <person name="Daum C."/>
            <person name="Ezra D."/>
            <person name="Gonzalez J."/>
            <person name="Henrissat B."/>
            <person name="Kuo A."/>
            <person name="Liang C."/>
            <person name="Lipzen A."/>
            <person name="Lutzoni F."/>
            <person name="Magnuson J."/>
            <person name="Mondo S."/>
            <person name="Nolan M."/>
            <person name="Ohm R."/>
            <person name="Pangilinan J."/>
            <person name="Park H.-J."/>
            <person name="Ramirez L."/>
            <person name="Alfaro M."/>
            <person name="Sun H."/>
            <person name="Tritt A."/>
            <person name="Yoshinaga Y."/>
            <person name="Zwiers L.-H."/>
            <person name="Turgeon B."/>
            <person name="Goodwin S."/>
            <person name="Spatafora J."/>
            <person name="Crous P."/>
            <person name="Grigoriev I."/>
        </authorList>
    </citation>
    <scope>NUCLEOTIDE SEQUENCE</scope>
    <source>
        <strain evidence="14">CBS 262.69</strain>
    </source>
</reference>
<sequence length="232" mass="24678">MRLLSTLLLAGASLAPLASAHAYVWGVQVNGQDQGRGDAQPGYIRKVQNNDPIKDVKSADMTCNRNRGVNTKTLNAKAGDKITVIWAHNNKGDDIIADSHKGPVQVYVAPAKSEGKGNVWVKIASEGFEHGVWATDKLRKNGGKHDFTMPSLAPGEYLIRPEIVALHEGSNVGGAQLYMACIQFKVTGGSKSLPAGIAIPGAYSATDPGIKFNVYQKPMPAYKPPGGPVVHI</sequence>
<evidence type="ECO:0000256" key="12">
    <source>
        <dbReference type="SAM" id="SignalP"/>
    </source>
</evidence>
<keyword evidence="7 11" id="KW-0119">Carbohydrate metabolism</keyword>
<dbReference type="InterPro" id="IPR049892">
    <property type="entry name" value="AA9"/>
</dbReference>
<comment type="cofactor">
    <cofactor evidence="1">
        <name>Cu(2+)</name>
        <dbReference type="ChEBI" id="CHEBI:29036"/>
    </cofactor>
</comment>
<keyword evidence="3 11" id="KW-0964">Secreted</keyword>
<dbReference type="GO" id="GO:0005576">
    <property type="term" value="C:extracellular region"/>
    <property type="evidence" value="ECO:0007669"/>
    <property type="project" value="UniProtKB-SubCell"/>
</dbReference>
<evidence type="ECO:0000256" key="10">
    <source>
        <dbReference type="ARBA" id="ARBA00045077"/>
    </source>
</evidence>
<dbReference type="EC" id="1.14.99.56" evidence="11"/>
<evidence type="ECO:0000256" key="6">
    <source>
        <dbReference type="ARBA" id="ARBA00023157"/>
    </source>
</evidence>
<organism evidence="14 15">
    <name type="scientific">Trichodelitschia bisporula</name>
    <dbReference type="NCBI Taxonomy" id="703511"/>
    <lineage>
        <taxon>Eukaryota</taxon>
        <taxon>Fungi</taxon>
        <taxon>Dikarya</taxon>
        <taxon>Ascomycota</taxon>
        <taxon>Pezizomycotina</taxon>
        <taxon>Dothideomycetes</taxon>
        <taxon>Dothideomycetes incertae sedis</taxon>
        <taxon>Phaeotrichales</taxon>
        <taxon>Phaeotrichaceae</taxon>
        <taxon>Trichodelitschia</taxon>
    </lineage>
</organism>
<dbReference type="GO" id="GO:0030245">
    <property type="term" value="P:cellulose catabolic process"/>
    <property type="evidence" value="ECO:0007669"/>
    <property type="project" value="UniProtKB-UniRule"/>
</dbReference>
<dbReference type="InterPro" id="IPR005103">
    <property type="entry name" value="AA9_LPMO"/>
</dbReference>
<dbReference type="PANTHER" id="PTHR33353:SF17">
    <property type="entry name" value="ENDO-BETA-1,4-GLUCANASE D"/>
    <property type="match status" value="1"/>
</dbReference>
<keyword evidence="15" id="KW-1185">Reference proteome</keyword>
<evidence type="ECO:0000256" key="9">
    <source>
        <dbReference type="ARBA" id="ARBA00044502"/>
    </source>
</evidence>
<dbReference type="GO" id="GO:0030248">
    <property type="term" value="F:cellulose binding"/>
    <property type="evidence" value="ECO:0007669"/>
    <property type="project" value="UniProtKB-UniRule"/>
</dbReference>
<keyword evidence="5" id="KW-0186">Copper</keyword>
<comment type="similarity">
    <text evidence="9">Belongs to the polysaccharide monooxygenase AA9 family.</text>
</comment>
<dbReference type="Gene3D" id="2.70.50.70">
    <property type="match status" value="1"/>
</dbReference>
<keyword evidence="12" id="KW-0732">Signal</keyword>
<dbReference type="Pfam" id="PF03443">
    <property type="entry name" value="AA9"/>
    <property type="match status" value="1"/>
</dbReference>
<dbReference type="AlphaFoldDB" id="A0A6G1HJT7"/>